<dbReference type="EMBL" id="CP146017">
    <property type="protein sequence ID" value="WWQ61881.1"/>
    <property type="molecule type" value="Genomic_DNA"/>
</dbReference>
<dbReference type="Gene3D" id="3.40.50.300">
    <property type="entry name" value="P-loop containing nucleotide triphosphate hydrolases"/>
    <property type="match status" value="2"/>
</dbReference>
<accession>A0AAX4L6B4</accession>
<evidence type="ECO:0000259" key="2">
    <source>
        <dbReference type="Pfam" id="PF01935"/>
    </source>
</evidence>
<sequence length="1064" mass="121781">MFNKFYKFYEIFPKIDVKYNTDQLLRILGNNFALLYYRDENILHLYLRTNATVENIRNLFGVKDAELPQFNYYARAFLKHEKHFYEDLEFQDLNNLLAQLQPGQGIFIIFKLEPSLHELHFVRINKLQKLAQYSEKHKIIINNMREKIKDSLYLIDLYLLDNDRRRLKSLTALLSSYSMYPLFFEIPLFKTDVTKLYTKDISLSYLYAILNEKKWLHLKRSSLDHLLIIPNAATIPVLSSRGTQLPTIIPDRPSGFKIGVNPETGKEVRLELEDLVRHSYIIGGTGAGKTSAIATIVTRFMKAYPESVTVIVDPNGDFAEQLASSMADYEKLIYVDPAQATVSVNPLSLPDEIPQDQALLLAESNVKEIFEQLFSLKAGAVYVEYIVINALKILYMKTRSPTFRDLYNVIMKLRSGEIDLPVKDPQWEEKLAQFQELEETSYISALSRLEEYATNPLLVKLFSNDSIKNVLEPGNLVVINASNAQIGSKASFLMIAGWIYKLWYSALVRAALRQKRIPVLTVIDEFEVISDLSILEIILSQARKFGMHLILAHQHTDQVKDLLKSIFSNTAIKVLMRTAGNDAKNLSQVDPGYASQIESVLPTLSPGEAVMFVMPRKSTDVASPFRIKFDYTELKFDQDKLDKVIARMKEKYKTTIENRDVTSLVNPLFRYIEKPNVLEQVVLHNIYEGFADGEKHSIYLVDLLKRIGIDRDKIENVINKLEAAGYISVEKVKNKKLLRYGKGLFGDVKTVAPSSEGRKIAMKVMLKYMKKGYYVTTVRQSRELTARPDLVALPINKSTYNVDYEKAIAIEIESCNELETHPEQVIHNFRKESVKDFSEVHSWTLETCFNKLLELYNQLSDEEKKKVKIFALKIREKEEKKELGKSNVKNKQSIEVNTIDSPVNQTQEGSNGTDAVSQQVKNKEEQKAQQYDIREATISPSNEKSLSVDEGIHENRQSEKKEIEEQMVYSPVNQDKKETSEAATNKGATTVNREAEIITIKGVVIKVLADDIVEIDGKKYKVFPSDIDLLRKSKDIAEAITVSNNQITLTVLNRKKTILMREIT</sequence>
<dbReference type="PANTHER" id="PTHR30121:SF6">
    <property type="entry name" value="SLR6007 PROTEIN"/>
    <property type="match status" value="1"/>
</dbReference>
<name>A0AAX4L6B4_9CREN</name>
<feature type="domain" description="Helicase HerA central" evidence="2">
    <location>
        <begin position="262"/>
        <end position="483"/>
    </location>
</feature>
<dbReference type="Proteomes" id="UP001432202">
    <property type="component" value="Plasmid pRT2"/>
</dbReference>
<feature type="compositionally biased region" description="Polar residues" evidence="1">
    <location>
        <begin position="898"/>
        <end position="920"/>
    </location>
</feature>
<dbReference type="Pfam" id="PF12696">
    <property type="entry name" value="TraG-D_C"/>
    <property type="match status" value="1"/>
</dbReference>
<dbReference type="GO" id="GO:0003677">
    <property type="term" value="F:DNA binding"/>
    <property type="evidence" value="ECO:0007669"/>
    <property type="project" value="UniProtKB-KW"/>
</dbReference>
<dbReference type="InterPro" id="IPR032689">
    <property type="entry name" value="TraG-D_C"/>
</dbReference>
<dbReference type="InterPro" id="IPR027417">
    <property type="entry name" value="P-loop_NTPase"/>
</dbReference>
<feature type="region of interest" description="Disordered" evidence="1">
    <location>
        <begin position="898"/>
        <end position="929"/>
    </location>
</feature>
<evidence type="ECO:0000259" key="3">
    <source>
        <dbReference type="Pfam" id="PF12696"/>
    </source>
</evidence>
<feature type="region of interest" description="Disordered" evidence="1">
    <location>
        <begin position="955"/>
        <end position="987"/>
    </location>
</feature>
<proteinExistence type="predicted"/>
<evidence type="ECO:0000313" key="4">
    <source>
        <dbReference type="EMBL" id="WWQ61881.1"/>
    </source>
</evidence>
<evidence type="ECO:0000313" key="5">
    <source>
        <dbReference type="Proteomes" id="UP001432202"/>
    </source>
</evidence>
<gene>
    <name evidence="4" type="ORF">V6M85_14115</name>
</gene>
<keyword evidence="4" id="KW-0614">Plasmid</keyword>
<dbReference type="InterPro" id="IPR051162">
    <property type="entry name" value="T4SS_component"/>
</dbReference>
<geneLocation type="plasmid" evidence="4 5">
    <name>pRT2</name>
</geneLocation>
<organism evidence="4 5">
    <name type="scientific">Sulfolobus tengchongensis</name>
    <dbReference type="NCBI Taxonomy" id="207809"/>
    <lineage>
        <taxon>Archaea</taxon>
        <taxon>Thermoproteota</taxon>
        <taxon>Thermoprotei</taxon>
        <taxon>Sulfolobales</taxon>
        <taxon>Sulfolobaceae</taxon>
        <taxon>Sulfolobus</taxon>
    </lineage>
</organism>
<dbReference type="PANTHER" id="PTHR30121">
    <property type="entry name" value="UNCHARACTERIZED PROTEIN YJGR-RELATED"/>
    <property type="match status" value="1"/>
</dbReference>
<evidence type="ECO:0000256" key="1">
    <source>
        <dbReference type="SAM" id="MobiDB-lite"/>
    </source>
</evidence>
<dbReference type="AlphaFoldDB" id="A0AAX4L6B4"/>
<dbReference type="SUPFAM" id="SSF52540">
    <property type="entry name" value="P-loop containing nucleoside triphosphate hydrolases"/>
    <property type="match status" value="1"/>
</dbReference>
<dbReference type="InterPro" id="IPR002789">
    <property type="entry name" value="HerA_central"/>
</dbReference>
<dbReference type="Pfam" id="PF01935">
    <property type="entry name" value="DUF87"/>
    <property type="match status" value="1"/>
</dbReference>
<dbReference type="CDD" id="cd01127">
    <property type="entry name" value="TrwB_TraG_TraD_VirD4"/>
    <property type="match status" value="1"/>
</dbReference>
<dbReference type="RefSeq" id="WP_338604897.1">
    <property type="nucleotide sequence ID" value="NZ_CP146017.1"/>
</dbReference>
<reference evidence="4 5" key="1">
    <citation type="submission" date="2024-02" db="EMBL/GenBank/DDBJ databases">
        <title>STSV induces naive adaptation in Sulfolobus.</title>
        <authorList>
            <person name="Xiang X."/>
            <person name="Song M."/>
        </authorList>
    </citation>
    <scope>NUCLEOTIDE SEQUENCE [LARGE SCALE GENOMIC DNA]</scope>
    <source>
        <strain evidence="4 5">RT2</strain>
        <plasmid evidence="4 5">pRT2</plasmid>
    </source>
</reference>
<keyword evidence="4" id="KW-0238">DNA-binding</keyword>
<dbReference type="GeneID" id="89337926"/>
<keyword evidence="5" id="KW-1185">Reference proteome</keyword>
<protein>
    <submittedName>
        <fullName evidence="4">Type IV secretion system DNA-binding domain-containing protein</fullName>
    </submittedName>
</protein>
<feature type="compositionally biased region" description="Basic and acidic residues" evidence="1">
    <location>
        <begin position="955"/>
        <end position="964"/>
    </location>
</feature>
<feature type="domain" description="TraD/TraG TraM recognition site" evidence="3">
    <location>
        <begin position="518"/>
        <end position="585"/>
    </location>
</feature>